<keyword evidence="3" id="KW-1185">Reference proteome</keyword>
<dbReference type="Proteomes" id="UP001524547">
    <property type="component" value="Unassembled WGS sequence"/>
</dbReference>
<gene>
    <name evidence="2" type="ORF">NFI88_00130</name>
</gene>
<evidence type="ECO:0000313" key="2">
    <source>
        <dbReference type="EMBL" id="MCQ8239247.1"/>
    </source>
</evidence>
<accession>A0ABT1VTH8</accession>
<evidence type="ECO:0000256" key="1">
    <source>
        <dbReference type="SAM" id="MobiDB-lite"/>
    </source>
</evidence>
<feature type="region of interest" description="Disordered" evidence="1">
    <location>
        <begin position="103"/>
        <end position="131"/>
    </location>
</feature>
<evidence type="ECO:0000313" key="3">
    <source>
        <dbReference type="Proteomes" id="UP001524547"/>
    </source>
</evidence>
<reference evidence="2 3" key="1">
    <citation type="submission" date="2022-06" db="EMBL/GenBank/DDBJ databases">
        <title>Rhizosaccharibacter gen. nov. sp. nov. KSS12, endophytic bacteria isolated from sugarcane.</title>
        <authorList>
            <person name="Pitiwittayakul N."/>
        </authorList>
    </citation>
    <scope>NUCLEOTIDE SEQUENCE [LARGE SCALE GENOMIC DNA]</scope>
    <source>
        <strain evidence="2 3">KSS12</strain>
    </source>
</reference>
<name>A0ABT1VTH8_9PROT</name>
<evidence type="ECO:0008006" key="4">
    <source>
        <dbReference type="Google" id="ProtNLM"/>
    </source>
</evidence>
<sequence>MSLDEAQQDVAACHVREREAARAMDAAGEALTREMQAAMDLTSGDDAVERFARWLPHGRTALQRAQAEHRAATIDLDRSRTVLNLARAGVRSVELAIEARSAERSRLDAKKEEQALQDVSAERRMPANELL</sequence>
<organism evidence="2 3">
    <name type="scientific">Rhizosaccharibacter radicis</name>
    <dbReference type="NCBI Taxonomy" id="2782605"/>
    <lineage>
        <taxon>Bacteria</taxon>
        <taxon>Pseudomonadati</taxon>
        <taxon>Pseudomonadota</taxon>
        <taxon>Alphaproteobacteria</taxon>
        <taxon>Acetobacterales</taxon>
        <taxon>Acetobacteraceae</taxon>
        <taxon>Rhizosaccharibacter</taxon>
    </lineage>
</organism>
<proteinExistence type="predicted"/>
<protein>
    <recommendedName>
        <fullName evidence="4">Flagellar FliJ protein</fullName>
    </recommendedName>
</protein>
<comment type="caution">
    <text evidence="2">The sequence shown here is derived from an EMBL/GenBank/DDBJ whole genome shotgun (WGS) entry which is preliminary data.</text>
</comment>
<dbReference type="EMBL" id="JAMZEJ010000001">
    <property type="protein sequence ID" value="MCQ8239247.1"/>
    <property type="molecule type" value="Genomic_DNA"/>
</dbReference>
<dbReference type="RefSeq" id="WP_422917995.1">
    <property type="nucleotide sequence ID" value="NZ_JAMZEJ010000001.1"/>
</dbReference>